<evidence type="ECO:0000313" key="5">
    <source>
        <dbReference type="EMBL" id="KKO45460.1"/>
    </source>
</evidence>
<dbReference type="PANTHER" id="PTHR42711:SF10">
    <property type="entry name" value="ABC TRANSPORTER ATP-BINDING PROTEIN"/>
    <property type="match status" value="1"/>
</dbReference>
<dbReference type="PROSITE" id="PS00211">
    <property type="entry name" value="ABC_TRANSPORTER_1"/>
    <property type="match status" value="1"/>
</dbReference>
<gene>
    <name evidence="5" type="ORF">WG68_10455</name>
</gene>
<protein>
    <submittedName>
        <fullName evidence="5">Multidrug ABC transporter ATP-binding protein</fullName>
    </submittedName>
</protein>
<evidence type="ECO:0000256" key="3">
    <source>
        <dbReference type="ARBA" id="ARBA00022840"/>
    </source>
</evidence>
<comment type="caution">
    <text evidence="5">The sequence shown here is derived from an EMBL/GenBank/DDBJ whole genome shotgun (WGS) entry which is preliminary data.</text>
</comment>
<evidence type="ECO:0000256" key="1">
    <source>
        <dbReference type="ARBA" id="ARBA00022448"/>
    </source>
</evidence>
<keyword evidence="2" id="KW-0547">Nucleotide-binding</keyword>
<dbReference type="InterPro" id="IPR017871">
    <property type="entry name" value="ABC_transporter-like_CS"/>
</dbReference>
<proteinExistence type="predicted"/>
<dbReference type="PROSITE" id="PS50893">
    <property type="entry name" value="ABC_TRANSPORTER_2"/>
    <property type="match status" value="1"/>
</dbReference>
<dbReference type="InterPro" id="IPR003593">
    <property type="entry name" value="AAA+_ATPase"/>
</dbReference>
<evidence type="ECO:0000256" key="2">
    <source>
        <dbReference type="ARBA" id="ARBA00022741"/>
    </source>
</evidence>
<dbReference type="GO" id="GO:0005524">
    <property type="term" value="F:ATP binding"/>
    <property type="evidence" value="ECO:0007669"/>
    <property type="project" value="UniProtKB-KW"/>
</dbReference>
<keyword evidence="1" id="KW-0813">Transport</keyword>
<dbReference type="STRING" id="336831.WG68_10455"/>
<dbReference type="EMBL" id="LAHO01000009">
    <property type="protein sequence ID" value="KKO45460.1"/>
    <property type="molecule type" value="Genomic_DNA"/>
</dbReference>
<dbReference type="RefSeq" id="WP_046557634.1">
    <property type="nucleotide sequence ID" value="NZ_LAHO01000009.1"/>
</dbReference>
<dbReference type="SUPFAM" id="SSF52540">
    <property type="entry name" value="P-loop containing nucleoside triphosphate hydrolases"/>
    <property type="match status" value="1"/>
</dbReference>
<evidence type="ECO:0000313" key="6">
    <source>
        <dbReference type="Proteomes" id="UP000034228"/>
    </source>
</evidence>
<dbReference type="PATRIC" id="fig|336831.14.peg.973"/>
<dbReference type="CDD" id="cd03230">
    <property type="entry name" value="ABC_DR_subfamily_A"/>
    <property type="match status" value="1"/>
</dbReference>
<dbReference type="InterPro" id="IPR050763">
    <property type="entry name" value="ABC_transporter_ATP-binding"/>
</dbReference>
<dbReference type="InterPro" id="IPR027417">
    <property type="entry name" value="P-loop_NTPase"/>
</dbReference>
<feature type="domain" description="ABC transporter" evidence="4">
    <location>
        <begin position="6"/>
        <end position="235"/>
    </location>
</feature>
<keyword evidence="6" id="KW-1185">Reference proteome</keyword>
<keyword evidence="3 5" id="KW-0067">ATP-binding</keyword>
<dbReference type="PANTHER" id="PTHR42711">
    <property type="entry name" value="ABC TRANSPORTER ATP-BINDING PROTEIN"/>
    <property type="match status" value="1"/>
</dbReference>
<organism evidence="5 6">
    <name type="scientific">Arsukibacterium ikkense</name>
    <dbReference type="NCBI Taxonomy" id="336831"/>
    <lineage>
        <taxon>Bacteria</taxon>
        <taxon>Pseudomonadati</taxon>
        <taxon>Pseudomonadota</taxon>
        <taxon>Gammaproteobacteria</taxon>
        <taxon>Chromatiales</taxon>
        <taxon>Chromatiaceae</taxon>
        <taxon>Arsukibacterium</taxon>
    </lineage>
</organism>
<sequence length="309" mass="34165">MSGYIVEVNNLSKTYKSGHQALKNVSLQIKQGEILALLGPNGAGKTTLISIICGLVNPGPGSVQVAGFDVVKAYRQSRQKIGLVPQELVVSMFETVWNSVVFSRGMFGKARNDAFLQTALQSLSLWEKRDSKVMELSGGMKRRLLIAKALAHEPEVLFLDEPTAGVDVELRRDMWRLVEQLRQQGVTIILTTHYIEEAEAIADRIGIISQGELLLVEEKQQLMMRLGQKQLILQLQQPLATVPASLASYALDLSADGLLLTYTYDGGSDHNHVTEMLGAIEQARLKLKDVHTKQRSLEQIFVSLLEDAS</sequence>
<dbReference type="Pfam" id="PF00005">
    <property type="entry name" value="ABC_tran"/>
    <property type="match status" value="1"/>
</dbReference>
<accession>A0A0M2V703</accession>
<dbReference type="GO" id="GO:0016887">
    <property type="term" value="F:ATP hydrolysis activity"/>
    <property type="evidence" value="ECO:0007669"/>
    <property type="project" value="InterPro"/>
</dbReference>
<dbReference type="AlphaFoldDB" id="A0A0M2V703"/>
<dbReference type="Proteomes" id="UP000034228">
    <property type="component" value="Unassembled WGS sequence"/>
</dbReference>
<dbReference type="InterPro" id="IPR003439">
    <property type="entry name" value="ABC_transporter-like_ATP-bd"/>
</dbReference>
<evidence type="ECO:0000259" key="4">
    <source>
        <dbReference type="PROSITE" id="PS50893"/>
    </source>
</evidence>
<dbReference type="OrthoDB" id="9775490at2"/>
<name>A0A0M2V703_9GAMM</name>
<dbReference type="SMART" id="SM00382">
    <property type="entry name" value="AAA"/>
    <property type="match status" value="1"/>
</dbReference>
<dbReference type="Gene3D" id="3.40.50.300">
    <property type="entry name" value="P-loop containing nucleotide triphosphate hydrolases"/>
    <property type="match status" value="1"/>
</dbReference>
<reference evidence="5 6" key="1">
    <citation type="submission" date="2015-03" db="EMBL/GenBank/DDBJ databases">
        <title>Draft genome sequences of two protease-producing strains of Arsukibacterium isolated from two cold and alkaline environments.</title>
        <authorList>
            <person name="Lylloff J.E."/>
            <person name="Skov L.B."/>
            <person name="Jepsen M."/>
            <person name="Hallin P.F."/>
            <person name="Sorensen S.J."/>
            <person name="Stougaard P."/>
            <person name="Glaring M.A."/>
        </authorList>
    </citation>
    <scope>NUCLEOTIDE SEQUENCE [LARGE SCALE GENOMIC DNA]</scope>
    <source>
        <strain evidence="5 6">GCM72</strain>
    </source>
</reference>